<name>A0A3P3VQK2_9GAMM</name>
<dbReference type="AlphaFoldDB" id="A0A3P3VQK2"/>
<reference evidence="1 2" key="1">
    <citation type="submission" date="2018-08" db="EMBL/GenBank/DDBJ databases">
        <authorList>
            <person name="Khan S.A."/>
        </authorList>
    </citation>
    <scope>NUCLEOTIDE SEQUENCE [LARGE SCALE GENOMIC DNA]</scope>
    <source>
        <strain evidence="1 2">GTF-13</strain>
    </source>
</reference>
<protein>
    <submittedName>
        <fullName evidence="1">Uncharacterized protein</fullName>
    </submittedName>
</protein>
<accession>A0A3P3VQK2</accession>
<dbReference type="RefSeq" id="WP_125014665.1">
    <property type="nucleotide sequence ID" value="NZ_QWEZ01000001.1"/>
</dbReference>
<evidence type="ECO:0000313" key="2">
    <source>
        <dbReference type="Proteomes" id="UP000280792"/>
    </source>
</evidence>
<sequence>MGEVVAFRKPSLKEKAKGKTLCKNGFHKWEIEHQKQFDVKQGCLVTAWRCKRCGERKVKAI</sequence>
<gene>
    <name evidence="1" type="ORF">D0544_03770</name>
</gene>
<dbReference type="Proteomes" id="UP000280792">
    <property type="component" value="Unassembled WGS sequence"/>
</dbReference>
<dbReference type="EMBL" id="QWEZ01000001">
    <property type="protein sequence ID" value="RRJ84238.1"/>
    <property type="molecule type" value="Genomic_DNA"/>
</dbReference>
<comment type="caution">
    <text evidence="1">The sequence shown here is derived from an EMBL/GenBank/DDBJ whole genome shotgun (WGS) entry which is preliminary data.</text>
</comment>
<reference evidence="1 2" key="2">
    <citation type="submission" date="2018-12" db="EMBL/GenBank/DDBJ databases">
        <title>Simiduia agarivorans gen. nov., sp. nov., a marine, agarolytic bacterium isolated from shallow coastal water from Keelung, Taiwan.</title>
        <authorList>
            <person name="Shieh W.Y."/>
        </authorList>
    </citation>
    <scope>NUCLEOTIDE SEQUENCE [LARGE SCALE GENOMIC DNA]</scope>
    <source>
        <strain evidence="1 2">GTF-13</strain>
    </source>
</reference>
<evidence type="ECO:0000313" key="1">
    <source>
        <dbReference type="EMBL" id="RRJ84238.1"/>
    </source>
</evidence>
<proteinExistence type="predicted"/>
<keyword evidence="2" id="KW-1185">Reference proteome</keyword>
<organism evidence="1 2">
    <name type="scientific">Aestuariirhabdus litorea</name>
    <dbReference type="NCBI Taxonomy" id="2528527"/>
    <lineage>
        <taxon>Bacteria</taxon>
        <taxon>Pseudomonadati</taxon>
        <taxon>Pseudomonadota</taxon>
        <taxon>Gammaproteobacteria</taxon>
        <taxon>Oceanospirillales</taxon>
        <taxon>Aestuariirhabdaceae</taxon>
        <taxon>Aestuariirhabdus</taxon>
    </lineage>
</organism>